<organism evidence="2 3">
    <name type="scientific">Burkholderia thailandensis</name>
    <dbReference type="NCBI Taxonomy" id="57975"/>
    <lineage>
        <taxon>Bacteria</taxon>
        <taxon>Pseudomonadati</taxon>
        <taxon>Pseudomonadota</taxon>
        <taxon>Betaproteobacteria</taxon>
        <taxon>Burkholderiales</taxon>
        <taxon>Burkholderiaceae</taxon>
        <taxon>Burkholderia</taxon>
        <taxon>pseudomallei group</taxon>
    </lineage>
</organism>
<feature type="compositionally biased region" description="Basic residues" evidence="1">
    <location>
        <begin position="27"/>
        <end position="37"/>
    </location>
</feature>
<comment type="caution">
    <text evidence="2">The sequence shown here is derived from an EMBL/GenBank/DDBJ whole genome shotgun (WGS) entry which is preliminary data.</text>
</comment>
<gene>
    <name evidence="2" type="ORF">C7S16_4235</name>
</gene>
<proteinExistence type="predicted"/>
<dbReference type="AlphaFoldDB" id="A0AAW9CPX8"/>
<accession>A0AAW9CPX8</accession>
<feature type="region of interest" description="Disordered" evidence="1">
    <location>
        <begin position="1"/>
        <end position="37"/>
    </location>
</feature>
<reference evidence="2" key="1">
    <citation type="submission" date="2018-08" db="EMBL/GenBank/DDBJ databases">
        <title>Identification of Burkholderia cepacia strains that express a Burkholderia pseudomallei-like capsular polysaccharide.</title>
        <authorList>
            <person name="Burtnick M.N."/>
            <person name="Vongsouvath M."/>
            <person name="Newton P."/>
            <person name="Wuthiekanun V."/>
            <person name="Limmathurotsakul D."/>
            <person name="Brett P.J."/>
            <person name="Chantratita N."/>
            <person name="Dance D.A."/>
        </authorList>
    </citation>
    <scope>NUCLEOTIDE SEQUENCE</scope>
    <source>
        <strain evidence="2">SBXCC001</strain>
    </source>
</reference>
<dbReference type="Proteomes" id="UP001272137">
    <property type="component" value="Unassembled WGS sequence"/>
</dbReference>
<dbReference type="EMBL" id="QXCT01000001">
    <property type="protein sequence ID" value="MDW9252650.1"/>
    <property type="molecule type" value="Genomic_DNA"/>
</dbReference>
<evidence type="ECO:0000313" key="2">
    <source>
        <dbReference type="EMBL" id="MDW9252650.1"/>
    </source>
</evidence>
<protein>
    <submittedName>
        <fullName evidence="2">Uncharacterized protein</fullName>
    </submittedName>
</protein>
<evidence type="ECO:0000313" key="3">
    <source>
        <dbReference type="Proteomes" id="UP001272137"/>
    </source>
</evidence>
<evidence type="ECO:0000256" key="1">
    <source>
        <dbReference type="SAM" id="MobiDB-lite"/>
    </source>
</evidence>
<sequence length="37" mass="4133">MSGRVARGRRQVKPPARMRSGVPLARPRPRAHQRATA</sequence>
<name>A0AAW9CPX8_BURTH</name>
<feature type="compositionally biased region" description="Basic residues" evidence="1">
    <location>
        <begin position="1"/>
        <end position="12"/>
    </location>
</feature>